<feature type="transmembrane region" description="Helical" evidence="2">
    <location>
        <begin position="572"/>
        <end position="590"/>
    </location>
</feature>
<evidence type="ECO:0000256" key="1">
    <source>
        <dbReference type="SAM" id="MobiDB-lite"/>
    </source>
</evidence>
<dbReference type="PANTHER" id="PTHR34730:SF1">
    <property type="entry name" value="PARAQUAT-INDUCIBLE PROTEIN A"/>
    <property type="match status" value="1"/>
</dbReference>
<evidence type="ECO:0000313" key="3">
    <source>
        <dbReference type="EMBL" id="GAX21612.1"/>
    </source>
</evidence>
<organism evidence="3 4">
    <name type="scientific">Fistulifera solaris</name>
    <name type="common">Oleaginous diatom</name>
    <dbReference type="NCBI Taxonomy" id="1519565"/>
    <lineage>
        <taxon>Eukaryota</taxon>
        <taxon>Sar</taxon>
        <taxon>Stramenopiles</taxon>
        <taxon>Ochrophyta</taxon>
        <taxon>Bacillariophyta</taxon>
        <taxon>Bacillariophyceae</taxon>
        <taxon>Bacillariophycidae</taxon>
        <taxon>Naviculales</taxon>
        <taxon>Naviculaceae</taxon>
        <taxon>Fistulifera</taxon>
    </lineage>
</organism>
<feature type="compositionally biased region" description="Low complexity" evidence="1">
    <location>
        <begin position="637"/>
        <end position="647"/>
    </location>
</feature>
<keyword evidence="4" id="KW-1185">Reference proteome</keyword>
<evidence type="ECO:0000256" key="2">
    <source>
        <dbReference type="SAM" id="Phobius"/>
    </source>
</evidence>
<feature type="transmembrane region" description="Helical" evidence="2">
    <location>
        <begin position="59"/>
        <end position="78"/>
    </location>
</feature>
<dbReference type="PANTHER" id="PTHR34730">
    <property type="entry name" value="UNNAMED PRODUCT"/>
    <property type="match status" value="1"/>
</dbReference>
<feature type="transmembrane region" description="Helical" evidence="2">
    <location>
        <begin position="411"/>
        <end position="430"/>
    </location>
</feature>
<proteinExistence type="predicted"/>
<feature type="region of interest" description="Disordered" evidence="1">
    <location>
        <begin position="630"/>
        <end position="658"/>
    </location>
</feature>
<dbReference type="Pfam" id="PF04403">
    <property type="entry name" value="PqiA"/>
    <property type="match status" value="1"/>
</dbReference>
<dbReference type="InParanoid" id="A0A1Z5K633"/>
<dbReference type="InterPro" id="IPR007498">
    <property type="entry name" value="PqiA-like"/>
</dbReference>
<protein>
    <submittedName>
        <fullName evidence="3">Uncharacterized protein</fullName>
    </submittedName>
</protein>
<name>A0A1Z5K633_FISSO</name>
<dbReference type="AlphaFoldDB" id="A0A1Z5K633"/>
<keyword evidence="2" id="KW-0472">Membrane</keyword>
<keyword evidence="2" id="KW-1133">Transmembrane helix</keyword>
<feature type="transmembrane region" description="Helical" evidence="2">
    <location>
        <begin position="474"/>
        <end position="499"/>
    </location>
</feature>
<sequence>MTAEALIVAANTPMTSSRITLSEDSPENELRQVRIVPTTTATSTQGIPSLARAPTTPRLVLLLLPLLSLGAHFLFYYGQTAPMWRLHVSHNISVWVNATDLTSRTALDTLGLPHANHIVLEEETTVRTFTYGYGLRELWTAHGMPGKVLPRFTALLLIFASGIWPHLKLLLLQISFWFPLRSHKRRQRFLHILSTFGKWSLADVITVCVMVAVMNLEWIVDPVAIQSGVLREMPTLLQFARALWSANTVCSQLLHYDCTDAKNAKHWTKCNSCKQLVHTAYTHPSWTQTTGKAIVKGMRTSGGGTSRMSVIGMRGIYAFCWAVLLSIALSLVVEYLDARVRRRRPAPRLGQPFTLLYPEDAPNHGDTAEIGRSLLSDPDENDSQGSNSSVDQPAAAVYSLRLFQQDVTWSWMYRLVPAVTVFTVGCGIALSTMQRQALGAIPILLQDVLGFSLNRSYSLVSLTRVTGEAGGWDLLLMGTFGIFIVVGPALRALLCALALARVTPDRARPGLASAIDFIGAFCAWEVLLVAIAMVGMLMPTITNTILHKSECATVSPENGSCFEMKYVLGNTFGFVVVGGILLLVTSSMAVRVGRKYEIMRDDDDNDEDTTASTLGMTDYGVVYQRVMDDDDVEEEPSNATETNNNARRNSDQVETASV</sequence>
<dbReference type="EMBL" id="BDSP01000170">
    <property type="protein sequence ID" value="GAX21612.1"/>
    <property type="molecule type" value="Genomic_DNA"/>
</dbReference>
<feature type="transmembrane region" description="Helical" evidence="2">
    <location>
        <begin position="316"/>
        <end position="336"/>
    </location>
</feature>
<evidence type="ECO:0000313" key="4">
    <source>
        <dbReference type="Proteomes" id="UP000198406"/>
    </source>
</evidence>
<dbReference type="Proteomes" id="UP000198406">
    <property type="component" value="Unassembled WGS sequence"/>
</dbReference>
<comment type="caution">
    <text evidence="3">The sequence shown here is derived from an EMBL/GenBank/DDBJ whole genome shotgun (WGS) entry which is preliminary data.</text>
</comment>
<gene>
    <name evidence="3" type="ORF">FisN_29Hh047</name>
</gene>
<feature type="transmembrane region" description="Helical" evidence="2">
    <location>
        <begin position="511"/>
        <end position="538"/>
    </location>
</feature>
<dbReference type="OrthoDB" id="47377at2759"/>
<accession>A0A1Z5K633</accession>
<feature type="transmembrane region" description="Helical" evidence="2">
    <location>
        <begin position="199"/>
        <end position="220"/>
    </location>
</feature>
<feature type="region of interest" description="Disordered" evidence="1">
    <location>
        <begin position="354"/>
        <end position="390"/>
    </location>
</feature>
<keyword evidence="2" id="KW-0812">Transmembrane</keyword>
<feature type="transmembrane region" description="Helical" evidence="2">
    <location>
        <begin position="154"/>
        <end position="178"/>
    </location>
</feature>
<reference evidence="3 4" key="1">
    <citation type="journal article" date="2015" name="Plant Cell">
        <title>Oil accumulation by the oleaginous diatom Fistulifera solaris as revealed by the genome and transcriptome.</title>
        <authorList>
            <person name="Tanaka T."/>
            <person name="Maeda Y."/>
            <person name="Veluchamy A."/>
            <person name="Tanaka M."/>
            <person name="Abida H."/>
            <person name="Marechal E."/>
            <person name="Bowler C."/>
            <person name="Muto M."/>
            <person name="Sunaga Y."/>
            <person name="Tanaka M."/>
            <person name="Yoshino T."/>
            <person name="Taniguchi T."/>
            <person name="Fukuda Y."/>
            <person name="Nemoto M."/>
            <person name="Matsumoto M."/>
            <person name="Wong P.S."/>
            <person name="Aburatani S."/>
            <person name="Fujibuchi W."/>
        </authorList>
    </citation>
    <scope>NUCLEOTIDE SEQUENCE [LARGE SCALE GENOMIC DNA]</scope>
    <source>
        <strain evidence="3 4">JPCC DA0580</strain>
    </source>
</reference>